<dbReference type="AlphaFoldDB" id="A0AAV7NMW6"/>
<reference evidence="2" key="1">
    <citation type="journal article" date="2022" name="bioRxiv">
        <title>Sequencing and chromosome-scale assembly of the giantPleurodeles waltlgenome.</title>
        <authorList>
            <person name="Brown T."/>
            <person name="Elewa A."/>
            <person name="Iarovenko S."/>
            <person name="Subramanian E."/>
            <person name="Araus A.J."/>
            <person name="Petzold A."/>
            <person name="Susuki M."/>
            <person name="Suzuki K.-i.T."/>
            <person name="Hayashi T."/>
            <person name="Toyoda A."/>
            <person name="Oliveira C."/>
            <person name="Osipova E."/>
            <person name="Leigh N.D."/>
            <person name="Simon A."/>
            <person name="Yun M.H."/>
        </authorList>
    </citation>
    <scope>NUCLEOTIDE SEQUENCE</scope>
    <source>
        <strain evidence="2">20211129_DDA</strain>
        <tissue evidence="2">Liver</tissue>
    </source>
</reference>
<feature type="region of interest" description="Disordered" evidence="1">
    <location>
        <begin position="60"/>
        <end position="165"/>
    </location>
</feature>
<evidence type="ECO:0000313" key="3">
    <source>
        <dbReference type="Proteomes" id="UP001066276"/>
    </source>
</evidence>
<keyword evidence="3" id="KW-1185">Reference proteome</keyword>
<sequence>MLHRGIAENMWDLSAVALGERFREAQGGVSGPRDSAVQHCWPGAVRTQNGGLTQLATTATEEGPATESIPVSVPGYQLHGRETGDRRRDVVVRRQRVDPLANVSAAESGTRSNLGLDDRDMPGDREGCGLRGRGPADWRAAGDGAVSGPKDGLHSEGDGHPSPWR</sequence>
<name>A0AAV7NMW6_PLEWA</name>
<organism evidence="2 3">
    <name type="scientific">Pleurodeles waltl</name>
    <name type="common">Iberian ribbed newt</name>
    <dbReference type="NCBI Taxonomy" id="8319"/>
    <lineage>
        <taxon>Eukaryota</taxon>
        <taxon>Metazoa</taxon>
        <taxon>Chordata</taxon>
        <taxon>Craniata</taxon>
        <taxon>Vertebrata</taxon>
        <taxon>Euteleostomi</taxon>
        <taxon>Amphibia</taxon>
        <taxon>Batrachia</taxon>
        <taxon>Caudata</taxon>
        <taxon>Salamandroidea</taxon>
        <taxon>Salamandridae</taxon>
        <taxon>Pleurodelinae</taxon>
        <taxon>Pleurodeles</taxon>
    </lineage>
</organism>
<protein>
    <submittedName>
        <fullName evidence="2">Uncharacterized protein</fullName>
    </submittedName>
</protein>
<accession>A0AAV7NMW6</accession>
<gene>
    <name evidence="2" type="ORF">NDU88_005620</name>
</gene>
<evidence type="ECO:0000313" key="2">
    <source>
        <dbReference type="EMBL" id="KAJ1117420.1"/>
    </source>
</evidence>
<feature type="compositionally biased region" description="Basic and acidic residues" evidence="1">
    <location>
        <begin position="116"/>
        <end position="128"/>
    </location>
</feature>
<evidence type="ECO:0000256" key="1">
    <source>
        <dbReference type="SAM" id="MobiDB-lite"/>
    </source>
</evidence>
<comment type="caution">
    <text evidence="2">The sequence shown here is derived from an EMBL/GenBank/DDBJ whole genome shotgun (WGS) entry which is preliminary data.</text>
</comment>
<dbReference type="Proteomes" id="UP001066276">
    <property type="component" value="Chromosome 8"/>
</dbReference>
<dbReference type="EMBL" id="JANPWB010000012">
    <property type="protein sequence ID" value="KAJ1117420.1"/>
    <property type="molecule type" value="Genomic_DNA"/>
</dbReference>
<proteinExistence type="predicted"/>
<feature type="compositionally biased region" description="Basic and acidic residues" evidence="1">
    <location>
        <begin position="79"/>
        <end position="97"/>
    </location>
</feature>